<evidence type="ECO:0000259" key="1">
    <source>
        <dbReference type="Pfam" id="PF03724"/>
    </source>
</evidence>
<dbReference type="EMBL" id="CACVAV010000208">
    <property type="protein sequence ID" value="CAA6812898.1"/>
    <property type="molecule type" value="Genomic_DNA"/>
</dbReference>
<protein>
    <recommendedName>
        <fullName evidence="1">DUF306 domain-containing protein</fullName>
    </recommendedName>
</protein>
<dbReference type="AlphaFoldDB" id="A0A6S6T8I3"/>
<evidence type="ECO:0000313" key="2">
    <source>
        <dbReference type="EMBL" id="CAA6812898.1"/>
    </source>
</evidence>
<dbReference type="InterPro" id="IPR038670">
    <property type="entry name" value="HslJ-like_sf"/>
</dbReference>
<dbReference type="Gene3D" id="2.40.128.270">
    <property type="match status" value="1"/>
</dbReference>
<organism evidence="2">
    <name type="scientific">uncultured Thiotrichaceae bacterium</name>
    <dbReference type="NCBI Taxonomy" id="298394"/>
    <lineage>
        <taxon>Bacteria</taxon>
        <taxon>Pseudomonadati</taxon>
        <taxon>Pseudomonadota</taxon>
        <taxon>Gammaproteobacteria</taxon>
        <taxon>Thiotrichales</taxon>
        <taxon>Thiotrichaceae</taxon>
        <taxon>environmental samples</taxon>
    </lineage>
</organism>
<dbReference type="InterPro" id="IPR005184">
    <property type="entry name" value="DUF306_Meta_HslJ"/>
</dbReference>
<accession>A0A6S6T8I3</accession>
<gene>
    <name evidence="2" type="ORF">HELGO_WM39878</name>
</gene>
<reference evidence="2" key="1">
    <citation type="submission" date="2020-01" db="EMBL/GenBank/DDBJ databases">
        <authorList>
            <person name="Meier V. D."/>
            <person name="Meier V D."/>
        </authorList>
    </citation>
    <scope>NUCLEOTIDE SEQUENCE</scope>
    <source>
        <strain evidence="2">HLG_WM_MAG_08</strain>
    </source>
</reference>
<name>A0A6S6T8I3_9GAMM</name>
<proteinExistence type="predicted"/>
<dbReference type="Pfam" id="PF03724">
    <property type="entry name" value="META"/>
    <property type="match status" value="1"/>
</dbReference>
<sequence>MKSISTKNLLPSVSRRQFLLFPVAVWGSRVFAQETPATTPEVPATTPEIPTPIPGVTGPCPLNSGGPSLLGTRWRLFSIYGNRAPSALKITMEVEEKSMVGMGGCNNYSANFAQVGNRGFKVNKINQTRRACERIRPSAGAPTINVGAWEGSYLRVLGRAGSVEQVGATLQFYDFNGKPSVIFAKQYGTG</sequence>
<feature type="domain" description="DUF306" evidence="1">
    <location>
        <begin position="69"/>
        <end position="174"/>
    </location>
</feature>